<organism evidence="3 4">
    <name type="scientific">Tigriopus californicus</name>
    <name type="common">Marine copepod</name>
    <dbReference type="NCBI Taxonomy" id="6832"/>
    <lineage>
        <taxon>Eukaryota</taxon>
        <taxon>Metazoa</taxon>
        <taxon>Ecdysozoa</taxon>
        <taxon>Arthropoda</taxon>
        <taxon>Crustacea</taxon>
        <taxon>Multicrustacea</taxon>
        <taxon>Hexanauplia</taxon>
        <taxon>Copepoda</taxon>
        <taxon>Harpacticoida</taxon>
        <taxon>Harpacticidae</taxon>
        <taxon>Tigriopus</taxon>
    </lineage>
</organism>
<dbReference type="InterPro" id="IPR006594">
    <property type="entry name" value="LisH"/>
</dbReference>
<feature type="region of interest" description="Disordered" evidence="1">
    <location>
        <begin position="29"/>
        <end position="56"/>
    </location>
</feature>
<dbReference type="OMA" id="NRAILWH"/>
<accession>A0A553P9R6</accession>
<evidence type="ECO:0000313" key="4">
    <source>
        <dbReference type="Proteomes" id="UP000318571"/>
    </source>
</evidence>
<keyword evidence="4" id="KW-1185">Reference proteome</keyword>
<proteinExistence type="predicted"/>
<name>A0A553P9R6_TIGCA</name>
<comment type="caution">
    <text evidence="3">The sequence shown here is derived from an EMBL/GenBank/DDBJ whole genome shotgun (WGS) entry which is preliminary data.</text>
</comment>
<protein>
    <recommendedName>
        <fullName evidence="2">CTLH domain-containing protein</fullName>
    </recommendedName>
</protein>
<dbReference type="Pfam" id="PF10607">
    <property type="entry name" value="CTLH"/>
    <property type="match status" value="1"/>
</dbReference>
<gene>
    <name evidence="3" type="ORF">TCAL_06337</name>
</gene>
<dbReference type="InterPro" id="IPR006595">
    <property type="entry name" value="CTLH_C"/>
</dbReference>
<dbReference type="EMBL" id="VCGU01000005">
    <property type="protein sequence ID" value="TRY74408.1"/>
    <property type="molecule type" value="Genomic_DNA"/>
</dbReference>
<dbReference type="InterPro" id="IPR013144">
    <property type="entry name" value="CRA_dom"/>
</dbReference>
<dbReference type="PROSITE" id="PS50896">
    <property type="entry name" value="LISH"/>
    <property type="match status" value="1"/>
</dbReference>
<dbReference type="Proteomes" id="UP000318571">
    <property type="component" value="Chromosome 2"/>
</dbReference>
<dbReference type="PANTHER" id="PTHR12864">
    <property type="entry name" value="RAN BINDING PROTEIN 9-RELATED"/>
    <property type="match status" value="1"/>
</dbReference>
<feature type="domain" description="CTLH" evidence="2">
    <location>
        <begin position="97"/>
        <end position="154"/>
    </location>
</feature>
<dbReference type="SMART" id="SM00757">
    <property type="entry name" value="CRA"/>
    <property type="match status" value="1"/>
</dbReference>
<dbReference type="STRING" id="6832.A0A553P9R6"/>
<dbReference type="Pfam" id="PF08513">
    <property type="entry name" value="LisH"/>
    <property type="match status" value="1"/>
</dbReference>
<dbReference type="PROSITE" id="PS50897">
    <property type="entry name" value="CTLH"/>
    <property type="match status" value="1"/>
</dbReference>
<reference evidence="3 4" key="1">
    <citation type="journal article" date="2018" name="Nat. Ecol. Evol.">
        <title>Genomic signatures of mitonuclear coevolution across populations of Tigriopus californicus.</title>
        <authorList>
            <person name="Barreto F.S."/>
            <person name="Watson E.T."/>
            <person name="Lima T.G."/>
            <person name="Willett C.S."/>
            <person name="Edmands S."/>
            <person name="Li W."/>
            <person name="Burton R.S."/>
        </authorList>
    </citation>
    <scope>NUCLEOTIDE SEQUENCE [LARGE SCALE GENOMIC DNA]</scope>
    <source>
        <strain evidence="3 4">San Diego</strain>
    </source>
</reference>
<sequence length="292" mass="32806">MSFLMDNFNLQPRGLGGAASLMTEPPASCSAMAEAHPPYSSASSQSRHAPNLSHRLNPPREAINRLIMNYLVTEGFKEAAEKFQNEANIALPNDVGDMDNRIKIRTAIQTGQIRDAILIVHQLYPELLDDDRYLFFHLQQQQLIELIRESRVEEALKFASEQLAERGEEDPAILEELERTMALLAFENPEQSPFANLLSASHRQKVASELNAALLKAENAEYSQPKLAGLLKLLLWSQKELVKKGVEYKRVLDFDPSDPMDISLMPKTRNSQPQPPPPPQQLDYLGGPLIDQ</sequence>
<dbReference type="SMART" id="SM00667">
    <property type="entry name" value="LisH"/>
    <property type="match status" value="1"/>
</dbReference>
<evidence type="ECO:0000313" key="3">
    <source>
        <dbReference type="EMBL" id="TRY74408.1"/>
    </source>
</evidence>
<dbReference type="InterPro" id="IPR050618">
    <property type="entry name" value="Ubq-SigPath_Reg"/>
</dbReference>
<dbReference type="InterPro" id="IPR024964">
    <property type="entry name" value="CTLH/CRA"/>
</dbReference>
<feature type="region of interest" description="Disordered" evidence="1">
    <location>
        <begin position="255"/>
        <end position="292"/>
    </location>
</feature>
<dbReference type="OrthoDB" id="2415936at2759"/>
<evidence type="ECO:0000256" key="1">
    <source>
        <dbReference type="SAM" id="MobiDB-lite"/>
    </source>
</evidence>
<evidence type="ECO:0000259" key="2">
    <source>
        <dbReference type="PROSITE" id="PS50897"/>
    </source>
</evidence>
<dbReference type="AlphaFoldDB" id="A0A553P9R6"/>
<dbReference type="SMART" id="SM00668">
    <property type="entry name" value="CTLH"/>
    <property type="match status" value="1"/>
</dbReference>